<dbReference type="NCBIfam" id="TIGR00462">
    <property type="entry name" value="genX"/>
    <property type="match status" value="1"/>
</dbReference>
<dbReference type="PANTHER" id="PTHR42918:SF6">
    <property type="entry name" value="ELONGATION FACTOR P--(R)-BETA-LYSINE LIGASE"/>
    <property type="match status" value="1"/>
</dbReference>
<evidence type="ECO:0000256" key="1">
    <source>
        <dbReference type="ARBA" id="ARBA00022598"/>
    </source>
</evidence>
<dbReference type="InterPro" id="IPR004525">
    <property type="entry name" value="EpmA"/>
</dbReference>
<reference evidence="5 6" key="1">
    <citation type="submission" date="2021-02" db="EMBL/GenBank/DDBJ databases">
        <title>De Novo genome assembly of isolated myxobacteria.</title>
        <authorList>
            <person name="Stevens D.C."/>
        </authorList>
    </citation>
    <scope>NUCLEOTIDE SEQUENCE [LARGE SCALE GENOMIC DNA]</scope>
    <source>
        <strain evidence="5 6">SCHIC003</strain>
    </source>
</reference>
<dbReference type="PRINTS" id="PR00982">
    <property type="entry name" value="TRNASYNTHLYS"/>
</dbReference>
<gene>
    <name evidence="5" type="primary">genX</name>
    <name evidence="5" type="ORF">JY572_36155</name>
</gene>
<organism evidence="5 6">
    <name type="scientific">Myxococcus landrumensis</name>
    <dbReference type="NCBI Taxonomy" id="2813577"/>
    <lineage>
        <taxon>Bacteria</taxon>
        <taxon>Pseudomonadati</taxon>
        <taxon>Myxococcota</taxon>
        <taxon>Myxococcia</taxon>
        <taxon>Myxococcales</taxon>
        <taxon>Cystobacterineae</taxon>
        <taxon>Myxococcaceae</taxon>
        <taxon>Myxococcus</taxon>
    </lineage>
</organism>
<keyword evidence="6" id="KW-1185">Reference proteome</keyword>
<dbReference type="PROSITE" id="PS50862">
    <property type="entry name" value="AA_TRNA_LIGASE_II"/>
    <property type="match status" value="1"/>
</dbReference>
<evidence type="ECO:0000313" key="6">
    <source>
        <dbReference type="Proteomes" id="UP000663090"/>
    </source>
</evidence>
<evidence type="ECO:0000256" key="3">
    <source>
        <dbReference type="ARBA" id="ARBA00022840"/>
    </source>
</evidence>
<sequence>MPNLSQWRAARGRQALYSALRRFFTAEGYLEVETPLLIPTPGMEPHITAFEAGFIPETGVGTARPLYLHTSPEYAMKRLLADGAGPLFQLCKVFRNGEVSQTHNPEFTMLEFYRPNADYHAIMADVEGALAEAGRSATEGEPGADPAFFTRTPYERITVRDAVLRATGVDIRVHSDGPSLKRAADAIGVWTGESVSFDDVFFHLFLERVERGLGHERPTFLIEYPASMAALSRLKPGDSAVAERVELYAKGLELANGFSELTDAAEQRARLLEEQDLRRKLGRSVYPLDERFLDAVGRMPPSAGIAVGLDRILMLLLGVQRIADVLLFPAHEFV</sequence>
<accession>A0ABX7N4M8</accession>
<dbReference type="InterPro" id="IPR004364">
    <property type="entry name" value="Aa-tRNA-synt_II"/>
</dbReference>
<evidence type="ECO:0000313" key="5">
    <source>
        <dbReference type="EMBL" id="QSQ13707.1"/>
    </source>
</evidence>
<name>A0ABX7N4M8_9BACT</name>
<protein>
    <submittedName>
        <fullName evidence="5">EF-P lysine aminoacylase GenX</fullName>
    </submittedName>
</protein>
<dbReference type="Gene3D" id="3.30.930.10">
    <property type="entry name" value="Bira Bifunctional Protein, Domain 2"/>
    <property type="match status" value="1"/>
</dbReference>
<proteinExistence type="predicted"/>
<keyword evidence="3" id="KW-0067">ATP-binding</keyword>
<dbReference type="RefSeq" id="WP_206715510.1">
    <property type="nucleotide sequence ID" value="NZ_CP071091.1"/>
</dbReference>
<dbReference type="InterPro" id="IPR006195">
    <property type="entry name" value="aa-tRNA-synth_II"/>
</dbReference>
<dbReference type="Proteomes" id="UP000663090">
    <property type="component" value="Chromosome"/>
</dbReference>
<dbReference type="EMBL" id="CP071091">
    <property type="protein sequence ID" value="QSQ13707.1"/>
    <property type="molecule type" value="Genomic_DNA"/>
</dbReference>
<dbReference type="PANTHER" id="PTHR42918">
    <property type="entry name" value="LYSYL-TRNA SYNTHETASE"/>
    <property type="match status" value="1"/>
</dbReference>
<dbReference type="InterPro" id="IPR045864">
    <property type="entry name" value="aa-tRNA-synth_II/BPL/LPL"/>
</dbReference>
<keyword evidence="1" id="KW-0436">Ligase</keyword>
<feature type="domain" description="Aminoacyl-transfer RNA synthetases class-II family profile" evidence="4">
    <location>
        <begin position="13"/>
        <end position="329"/>
    </location>
</feature>
<dbReference type="Pfam" id="PF00152">
    <property type="entry name" value="tRNA-synt_2"/>
    <property type="match status" value="1"/>
</dbReference>
<evidence type="ECO:0000259" key="4">
    <source>
        <dbReference type="PROSITE" id="PS50862"/>
    </source>
</evidence>
<keyword evidence="2" id="KW-0547">Nucleotide-binding</keyword>
<dbReference type="InterPro" id="IPR018149">
    <property type="entry name" value="Lys-tRNA-synth_II_C"/>
</dbReference>
<dbReference type="SUPFAM" id="SSF55681">
    <property type="entry name" value="Class II aaRS and biotin synthetases"/>
    <property type="match status" value="1"/>
</dbReference>
<dbReference type="NCBIfam" id="NF006828">
    <property type="entry name" value="PRK09350.1"/>
    <property type="match status" value="1"/>
</dbReference>
<evidence type="ECO:0000256" key="2">
    <source>
        <dbReference type="ARBA" id="ARBA00022741"/>
    </source>
</evidence>